<accession>A0A8S0RK17</accession>
<gene>
    <name evidence="1" type="ORF">OLEA9_A018146</name>
</gene>
<feature type="non-terminal residue" evidence="1">
    <location>
        <position position="1"/>
    </location>
</feature>
<sequence length="58" mass="6488">GFKSFRMMPPIVTEAINTTSQNPVKTLYSKKPHLALHHQRRFVTTEDSMATSPTSPSS</sequence>
<proteinExistence type="predicted"/>
<comment type="caution">
    <text evidence="1">The sequence shown here is derived from an EMBL/GenBank/DDBJ whole genome shotgun (WGS) entry which is preliminary data.</text>
</comment>
<protein>
    <submittedName>
        <fullName evidence="1">Uncharacterized protein</fullName>
    </submittedName>
</protein>
<dbReference type="AlphaFoldDB" id="A0A8S0RK17"/>
<keyword evidence="2" id="KW-1185">Reference proteome</keyword>
<reference evidence="1 2" key="1">
    <citation type="submission" date="2019-12" db="EMBL/GenBank/DDBJ databases">
        <authorList>
            <person name="Alioto T."/>
            <person name="Alioto T."/>
            <person name="Gomez Garrido J."/>
        </authorList>
    </citation>
    <scope>NUCLEOTIDE SEQUENCE [LARGE SCALE GENOMIC DNA]</scope>
</reference>
<evidence type="ECO:0000313" key="1">
    <source>
        <dbReference type="EMBL" id="CAA2979874.1"/>
    </source>
</evidence>
<dbReference type="Gramene" id="OE9A018146T1">
    <property type="protein sequence ID" value="OE9A018146C1"/>
    <property type="gene ID" value="OE9A018146"/>
</dbReference>
<dbReference type="EMBL" id="CACTIH010003635">
    <property type="protein sequence ID" value="CAA2979874.1"/>
    <property type="molecule type" value="Genomic_DNA"/>
</dbReference>
<organism evidence="1 2">
    <name type="scientific">Olea europaea subsp. europaea</name>
    <dbReference type="NCBI Taxonomy" id="158383"/>
    <lineage>
        <taxon>Eukaryota</taxon>
        <taxon>Viridiplantae</taxon>
        <taxon>Streptophyta</taxon>
        <taxon>Embryophyta</taxon>
        <taxon>Tracheophyta</taxon>
        <taxon>Spermatophyta</taxon>
        <taxon>Magnoliopsida</taxon>
        <taxon>eudicotyledons</taxon>
        <taxon>Gunneridae</taxon>
        <taxon>Pentapetalae</taxon>
        <taxon>asterids</taxon>
        <taxon>lamiids</taxon>
        <taxon>Lamiales</taxon>
        <taxon>Oleaceae</taxon>
        <taxon>Oleeae</taxon>
        <taxon>Olea</taxon>
    </lineage>
</organism>
<evidence type="ECO:0000313" key="2">
    <source>
        <dbReference type="Proteomes" id="UP000594638"/>
    </source>
</evidence>
<dbReference type="Proteomes" id="UP000594638">
    <property type="component" value="Unassembled WGS sequence"/>
</dbReference>
<name>A0A8S0RK17_OLEEU</name>